<dbReference type="RefSeq" id="WP_238750987.1">
    <property type="nucleotide sequence ID" value="NZ_CAKLPZ010000002.1"/>
</dbReference>
<organism evidence="4 5">
    <name type="scientific">Neolewinella maritima</name>
    <dbReference type="NCBI Taxonomy" id="1383882"/>
    <lineage>
        <taxon>Bacteria</taxon>
        <taxon>Pseudomonadati</taxon>
        <taxon>Bacteroidota</taxon>
        <taxon>Saprospiria</taxon>
        <taxon>Saprospirales</taxon>
        <taxon>Lewinellaceae</taxon>
        <taxon>Neolewinella</taxon>
    </lineage>
</organism>
<dbReference type="Proteomes" id="UP000837803">
    <property type="component" value="Unassembled WGS sequence"/>
</dbReference>
<dbReference type="PROSITE" id="PS00061">
    <property type="entry name" value="ADH_SHORT"/>
    <property type="match status" value="1"/>
</dbReference>
<evidence type="ECO:0000256" key="2">
    <source>
        <dbReference type="ARBA" id="ARBA00023002"/>
    </source>
</evidence>
<keyword evidence="5" id="KW-1185">Reference proteome</keyword>
<accession>A0ABM9B231</accession>
<protein>
    <submittedName>
        <fullName evidence="4">Oxidoreductase SadH</fullName>
        <ecNumber evidence="4">1.-.-.-</ecNumber>
    </submittedName>
</protein>
<gene>
    <name evidence="4" type="primary">sadH</name>
    <name evidence="4" type="ORF">LEM8419_02033</name>
</gene>
<dbReference type="PRINTS" id="PR00081">
    <property type="entry name" value="GDHRDH"/>
</dbReference>
<evidence type="ECO:0000256" key="1">
    <source>
        <dbReference type="ARBA" id="ARBA00006484"/>
    </source>
</evidence>
<name>A0ABM9B231_9BACT</name>
<evidence type="ECO:0000313" key="5">
    <source>
        <dbReference type="Proteomes" id="UP000837803"/>
    </source>
</evidence>
<dbReference type="CDD" id="cd05233">
    <property type="entry name" value="SDR_c"/>
    <property type="match status" value="1"/>
</dbReference>
<dbReference type="EMBL" id="CAKLPZ010000002">
    <property type="protein sequence ID" value="CAH1001084.1"/>
    <property type="molecule type" value="Genomic_DNA"/>
</dbReference>
<dbReference type="Gene3D" id="3.40.50.720">
    <property type="entry name" value="NAD(P)-binding Rossmann-like Domain"/>
    <property type="match status" value="1"/>
</dbReference>
<dbReference type="PRINTS" id="PR00080">
    <property type="entry name" value="SDRFAMILY"/>
</dbReference>
<evidence type="ECO:0000313" key="4">
    <source>
        <dbReference type="EMBL" id="CAH1001084.1"/>
    </source>
</evidence>
<comment type="similarity">
    <text evidence="1 3">Belongs to the short-chain dehydrogenases/reductases (SDR) family.</text>
</comment>
<evidence type="ECO:0000256" key="3">
    <source>
        <dbReference type="RuleBase" id="RU000363"/>
    </source>
</evidence>
<keyword evidence="2 4" id="KW-0560">Oxidoreductase</keyword>
<dbReference type="SUPFAM" id="SSF51735">
    <property type="entry name" value="NAD(P)-binding Rossmann-fold domains"/>
    <property type="match status" value="1"/>
</dbReference>
<reference evidence="4" key="1">
    <citation type="submission" date="2021-12" db="EMBL/GenBank/DDBJ databases">
        <authorList>
            <person name="Rodrigo-Torres L."/>
            <person name="Arahal R. D."/>
            <person name="Lucena T."/>
        </authorList>
    </citation>
    <scope>NUCLEOTIDE SEQUENCE</scope>
    <source>
        <strain evidence="4">CECT 8419</strain>
    </source>
</reference>
<dbReference type="InterPro" id="IPR020904">
    <property type="entry name" value="Sc_DH/Rdtase_CS"/>
</dbReference>
<dbReference type="EC" id="1.-.-.-" evidence="4"/>
<dbReference type="PANTHER" id="PTHR43391">
    <property type="entry name" value="RETINOL DEHYDROGENASE-RELATED"/>
    <property type="match status" value="1"/>
</dbReference>
<dbReference type="GO" id="GO:0016491">
    <property type="term" value="F:oxidoreductase activity"/>
    <property type="evidence" value="ECO:0007669"/>
    <property type="project" value="UniProtKB-KW"/>
</dbReference>
<proteinExistence type="inferred from homology"/>
<comment type="caution">
    <text evidence="4">The sequence shown here is derived from an EMBL/GenBank/DDBJ whole genome shotgun (WGS) entry which is preliminary data.</text>
</comment>
<dbReference type="PANTHER" id="PTHR43391:SF82">
    <property type="entry name" value="OXIDOREDUCTASE SADH-RELATED"/>
    <property type="match status" value="1"/>
</dbReference>
<sequence length="269" mass="30442">MQFNEKVVVITGAGSGIGRELAWQLAARGAVLALNDYNETSLEETWAELPERTRGLRKVFDVGDQDAMRAFADETHKTLGRVDVVINNAGMSVRQQSVTKLDIEAYERTLQVNLWGVIYGSQFFLPYLRQQADASLVNISSVFGLFAFPGSGPYNVSKFGVRGYTETLRVELGKLMHICCVHPGGIATNIHRNVVIDDERERERFIRNFEKQAKTTAAQAAGKIIKAIETKKRRLLIGRDAYWIDKITRLMPGNYERVLARWFKPEQFL</sequence>
<dbReference type="InterPro" id="IPR002347">
    <property type="entry name" value="SDR_fam"/>
</dbReference>
<dbReference type="Pfam" id="PF00106">
    <property type="entry name" value="adh_short"/>
    <property type="match status" value="1"/>
</dbReference>
<dbReference type="InterPro" id="IPR036291">
    <property type="entry name" value="NAD(P)-bd_dom_sf"/>
</dbReference>